<proteinExistence type="predicted"/>
<evidence type="ECO:0008006" key="3">
    <source>
        <dbReference type="Google" id="ProtNLM"/>
    </source>
</evidence>
<evidence type="ECO:0000313" key="1">
    <source>
        <dbReference type="EMBL" id="WQJ53120.1"/>
    </source>
</evidence>
<organism evidence="1 2">
    <name type="scientific">phage Lak_Megaphage_RVC_JS4_GC31</name>
    <dbReference type="NCBI Taxonomy" id="3109228"/>
    <lineage>
        <taxon>Viruses</taxon>
        <taxon>Duplodnaviria</taxon>
        <taxon>Heunggongvirae</taxon>
        <taxon>Uroviricota</taxon>
        <taxon>Caudoviricetes</taxon>
        <taxon>Caudoviricetes code 15 clade</taxon>
    </lineage>
</organism>
<keyword evidence="2" id="KW-1185">Reference proteome</keyword>
<sequence length="237" mass="28221">MIVDYKEASKWLKAAMNPQYRLYISHADIVKMSDDNNVCGYSSRYFDENNKDITFYRPFFGTIQDDIYEFAGLSGFGSLRMWCYWPYNETIEADLKKKVKGFKGNPYWYNKYTEVTFEKSDDFGYLGELMNQFGYYEQAYQDDYSVRLYHFAYHDHCQSFGGICLFIEKETNNIFIFGIGEDDGWMFPETYCYHDYEISGINTFELWRLCSMVNDINVPGIDNQTVIEKLYEQHKNE</sequence>
<dbReference type="EMBL" id="OR769222">
    <property type="protein sequence ID" value="WQJ53120.1"/>
    <property type="molecule type" value="Genomic_DNA"/>
</dbReference>
<accession>A0ABZ0Z1P8</accession>
<evidence type="ECO:0000313" key="2">
    <source>
        <dbReference type="Proteomes" id="UP001349343"/>
    </source>
</evidence>
<name>A0ABZ0Z1P8_9CAUD</name>
<dbReference type="Proteomes" id="UP001349343">
    <property type="component" value="Segment"/>
</dbReference>
<reference evidence="1 2" key="1">
    <citation type="submission" date="2023-11" db="EMBL/GenBank/DDBJ databases">
        <authorList>
            <person name="Cook R."/>
            <person name="Crisci M."/>
            <person name="Pye H."/>
            <person name="Adriaenssens E."/>
            <person name="Santini J."/>
        </authorList>
    </citation>
    <scope>NUCLEOTIDE SEQUENCE [LARGE SCALE GENOMIC DNA]</scope>
    <source>
        <strain evidence="1">Lak_Megaphage_RVC_JS4_GC31</strain>
    </source>
</reference>
<protein>
    <recommendedName>
        <fullName evidence="3">SMI1/KNR4 family protein</fullName>
    </recommendedName>
</protein>